<accession>A0A6M0ILQ8</accession>
<gene>
    <name evidence="2" type="ORF">GK091_15725</name>
</gene>
<dbReference type="PROSITE" id="PS50164">
    <property type="entry name" value="GIY_YIG"/>
    <property type="match status" value="1"/>
</dbReference>
<name>A0A6M0ILQ8_9BACT</name>
<dbReference type="Proteomes" id="UP000477386">
    <property type="component" value="Unassembled WGS sequence"/>
</dbReference>
<comment type="caution">
    <text evidence="2">The sequence shown here is derived from an EMBL/GenBank/DDBJ whole genome shotgun (WGS) entry which is preliminary data.</text>
</comment>
<dbReference type="Gene3D" id="3.40.1440.10">
    <property type="entry name" value="GIY-YIG endonuclease"/>
    <property type="match status" value="1"/>
</dbReference>
<protein>
    <submittedName>
        <fullName evidence="2">GIY-YIG nuclease family protein</fullName>
    </submittedName>
</protein>
<evidence type="ECO:0000259" key="1">
    <source>
        <dbReference type="PROSITE" id="PS50164"/>
    </source>
</evidence>
<keyword evidence="3" id="KW-1185">Reference proteome</keyword>
<organism evidence="2 3">
    <name type="scientific">Spirosoma agri</name>
    <dbReference type="NCBI Taxonomy" id="1987381"/>
    <lineage>
        <taxon>Bacteria</taxon>
        <taxon>Pseudomonadati</taxon>
        <taxon>Bacteroidota</taxon>
        <taxon>Cytophagia</taxon>
        <taxon>Cytophagales</taxon>
        <taxon>Cytophagaceae</taxon>
        <taxon>Spirosoma</taxon>
    </lineage>
</organism>
<evidence type="ECO:0000313" key="3">
    <source>
        <dbReference type="Proteomes" id="UP000477386"/>
    </source>
</evidence>
<feature type="domain" description="GIY-YIG" evidence="1">
    <location>
        <begin position="2"/>
        <end position="87"/>
    </location>
</feature>
<dbReference type="InterPro" id="IPR035901">
    <property type="entry name" value="GIY-YIG_endonuc_sf"/>
</dbReference>
<dbReference type="SUPFAM" id="SSF82771">
    <property type="entry name" value="GIY-YIG endonuclease"/>
    <property type="match status" value="1"/>
</dbReference>
<dbReference type="RefSeq" id="WP_164040096.1">
    <property type="nucleotide sequence ID" value="NZ_JAAGNZ010000001.1"/>
</dbReference>
<proteinExistence type="predicted"/>
<evidence type="ECO:0000313" key="2">
    <source>
        <dbReference type="EMBL" id="NEU68341.1"/>
    </source>
</evidence>
<dbReference type="AlphaFoldDB" id="A0A6M0ILQ8"/>
<sequence>MRTYFIYILSDPRDNRVRYVGCTLNPKSRLISHISGKSGFKRAEWIDELKVCNLIPTLTVVSTSHEKQAAVLEEIRVYKLYDPSDLVCENPERFKYSQASSKYEKAKGLLATSQTDILDFLKSTRWLNIDWVANQMWPNNKSANTYLSRKLSGERPFTRKDALLAKDVLNKLGVTLTELSVADVYK</sequence>
<reference evidence="2 3" key="1">
    <citation type="submission" date="2020-02" db="EMBL/GenBank/DDBJ databases">
        <title>Draft genome sequence of two Spirosoma agri KCTC 52727 and Spirosoma terrae KCTC 52035.</title>
        <authorList>
            <person name="Rojas J."/>
            <person name="Ambika Manirajan B."/>
            <person name="Ratering S."/>
            <person name="Suarez C."/>
            <person name="Schnell S."/>
        </authorList>
    </citation>
    <scope>NUCLEOTIDE SEQUENCE [LARGE SCALE GENOMIC DNA]</scope>
    <source>
        <strain evidence="2 3">KCTC 52727</strain>
    </source>
</reference>
<dbReference type="EMBL" id="JAAGNZ010000001">
    <property type="protein sequence ID" value="NEU68341.1"/>
    <property type="molecule type" value="Genomic_DNA"/>
</dbReference>
<dbReference type="InterPro" id="IPR000305">
    <property type="entry name" value="GIY-YIG_endonuc"/>
</dbReference>
<dbReference type="Pfam" id="PF01541">
    <property type="entry name" value="GIY-YIG"/>
    <property type="match status" value="1"/>
</dbReference>